<dbReference type="SMART" id="SM00558">
    <property type="entry name" value="JmjC"/>
    <property type="match status" value="1"/>
</dbReference>
<evidence type="ECO:0000313" key="5">
    <source>
        <dbReference type="EMBL" id="BBX70708.1"/>
    </source>
</evidence>
<name>A0A7I7MET7_9MYCO</name>
<accession>A0A7I7MET7</accession>
<dbReference type="Proteomes" id="UP000466514">
    <property type="component" value="Chromosome"/>
</dbReference>
<proteinExistence type="predicted"/>
<gene>
    <name evidence="5" type="ORF">MPSYJ_41690</name>
</gene>
<evidence type="ECO:0000256" key="1">
    <source>
        <dbReference type="ARBA" id="ARBA00001954"/>
    </source>
</evidence>
<dbReference type="PANTHER" id="PTHR13096">
    <property type="entry name" value="MINA53 MYC INDUCED NUCLEAR ANTIGEN"/>
    <property type="match status" value="1"/>
</dbReference>
<dbReference type="GO" id="GO:0046872">
    <property type="term" value="F:metal ion binding"/>
    <property type="evidence" value="ECO:0007669"/>
    <property type="project" value="UniProtKB-KW"/>
</dbReference>
<keyword evidence="2" id="KW-0479">Metal-binding</keyword>
<dbReference type="GO" id="GO:0051864">
    <property type="term" value="F:histone H3K36 demethylase activity"/>
    <property type="evidence" value="ECO:0007669"/>
    <property type="project" value="TreeGrafter"/>
</dbReference>
<dbReference type="PROSITE" id="PS51184">
    <property type="entry name" value="JMJC"/>
    <property type="match status" value="1"/>
</dbReference>
<evidence type="ECO:0000256" key="3">
    <source>
        <dbReference type="ARBA" id="ARBA00023004"/>
    </source>
</evidence>
<dbReference type="InterPro" id="IPR039994">
    <property type="entry name" value="NO66-like"/>
</dbReference>
<keyword evidence="3" id="KW-0408">Iron</keyword>
<feature type="domain" description="JmjC" evidence="4">
    <location>
        <begin position="97"/>
        <end position="245"/>
    </location>
</feature>
<sequence length="402" mass="43365">MLTRCVAVAPEVFAAQYWGRRPLLSRSGALPRDFADLLSPDAVDELITRRGVRAPFLRMAKAGQVLDRDCYLDAAGFGAEMPDQVDSARVLAQLAAGATLVLQGLHRLWPPLIDFVRDAVDDLGHPVQANAYITPPDNRGFDPHYDVHDVFVLQVSGAKRWIVHEPVHPDPLPDQPWTDHRAAITARCEQPPVIDTVLTAGDALYLPRGWVHSARSGDTTSIHLTIGVSAMTGLDVMRAVVDALADEAEFRKSLPMGIDVAHTGETAAIASKVMAALTGTVRDRGAELSDRVAARLARRHSERTRPVAVPPLATLDAAAAAGTTRVRWRRGLLATLEDAEGRVRLRLPDRTMSFPGLCAPALRALQSGTTVDAATLPGLDAHDGTVLLRRLLREAVVVAVAD</sequence>
<dbReference type="AlphaFoldDB" id="A0A7I7MET7"/>
<reference evidence="5 6" key="1">
    <citation type="journal article" date="2019" name="Emerg. Microbes Infect.">
        <title>Comprehensive subspecies identification of 175 nontuberculous mycobacteria species based on 7547 genomic profiles.</title>
        <authorList>
            <person name="Matsumoto Y."/>
            <person name="Kinjo T."/>
            <person name="Motooka D."/>
            <person name="Nabeya D."/>
            <person name="Jung N."/>
            <person name="Uechi K."/>
            <person name="Horii T."/>
            <person name="Iida T."/>
            <person name="Fujita J."/>
            <person name="Nakamura S."/>
        </authorList>
    </citation>
    <scope>NUCLEOTIDE SEQUENCE [LARGE SCALE GENOMIC DNA]</scope>
    <source>
        <strain evidence="5 6">JCM 13323</strain>
    </source>
</reference>
<dbReference type="Gene3D" id="2.60.120.650">
    <property type="entry name" value="Cupin"/>
    <property type="match status" value="1"/>
</dbReference>
<dbReference type="EMBL" id="AP022574">
    <property type="protein sequence ID" value="BBX70708.1"/>
    <property type="molecule type" value="Genomic_DNA"/>
</dbReference>
<evidence type="ECO:0000259" key="4">
    <source>
        <dbReference type="PROSITE" id="PS51184"/>
    </source>
</evidence>
<keyword evidence="6" id="KW-1185">Reference proteome</keyword>
<protein>
    <recommendedName>
        <fullName evidence="4">JmjC domain-containing protein</fullName>
    </recommendedName>
</protein>
<dbReference type="GO" id="GO:0032453">
    <property type="term" value="F:histone H3K4 demethylase activity"/>
    <property type="evidence" value="ECO:0007669"/>
    <property type="project" value="TreeGrafter"/>
</dbReference>
<organism evidence="5 6">
    <name type="scientific">Mycolicibacterium psychrotolerans</name>
    <dbReference type="NCBI Taxonomy" id="216929"/>
    <lineage>
        <taxon>Bacteria</taxon>
        <taxon>Bacillati</taxon>
        <taxon>Actinomycetota</taxon>
        <taxon>Actinomycetes</taxon>
        <taxon>Mycobacteriales</taxon>
        <taxon>Mycobacteriaceae</taxon>
        <taxon>Mycolicibacterium</taxon>
    </lineage>
</organism>
<dbReference type="KEGG" id="mpsc:MPSYJ_41690"/>
<evidence type="ECO:0000256" key="2">
    <source>
        <dbReference type="ARBA" id="ARBA00022723"/>
    </source>
</evidence>
<dbReference type="InterPro" id="IPR003347">
    <property type="entry name" value="JmjC_dom"/>
</dbReference>
<dbReference type="PANTHER" id="PTHR13096:SF9">
    <property type="entry name" value="BIFUNCTIONAL LYSINE-SPECIFIC DEMETHYLASE AND HISTIDYL-HYDROXYLASE"/>
    <property type="match status" value="1"/>
</dbReference>
<comment type="cofactor">
    <cofactor evidence="1">
        <name>Fe(2+)</name>
        <dbReference type="ChEBI" id="CHEBI:29033"/>
    </cofactor>
</comment>
<dbReference type="SUPFAM" id="SSF51197">
    <property type="entry name" value="Clavaminate synthase-like"/>
    <property type="match status" value="1"/>
</dbReference>
<evidence type="ECO:0000313" key="6">
    <source>
        <dbReference type="Proteomes" id="UP000466514"/>
    </source>
</evidence>
<dbReference type="RefSeq" id="WP_163724197.1">
    <property type="nucleotide sequence ID" value="NZ_AP022574.1"/>
</dbReference>
<dbReference type="Pfam" id="PF08007">
    <property type="entry name" value="JmjC_2"/>
    <property type="match status" value="1"/>
</dbReference>